<feature type="region of interest" description="Disordered" evidence="1">
    <location>
        <begin position="49"/>
        <end position="115"/>
    </location>
</feature>
<dbReference type="Proteomes" id="UP000838412">
    <property type="component" value="Chromosome 1"/>
</dbReference>
<dbReference type="AlphaFoldDB" id="A0A8J9YLP2"/>
<keyword evidence="2" id="KW-0812">Transmembrane</keyword>
<keyword evidence="2" id="KW-1133">Transmembrane helix</keyword>
<dbReference type="EMBL" id="OV696686">
    <property type="protein sequence ID" value="CAH1224949.1"/>
    <property type="molecule type" value="Genomic_DNA"/>
</dbReference>
<sequence length="129" mass="13790">MEDPPNVPVAAPPCPISEVPATILLGLSAAIPLLGLMFILYPVFHQSGGRERQRSRESAGHPRQSQPQAESGPVQIAMSEAPTTELWERPCRSDGSAGPPAEPSSEKEQLTDVVCVPDVVPKTEDVVKE</sequence>
<evidence type="ECO:0000256" key="2">
    <source>
        <dbReference type="SAM" id="Phobius"/>
    </source>
</evidence>
<reference evidence="3" key="1">
    <citation type="submission" date="2022-01" db="EMBL/GenBank/DDBJ databases">
        <authorList>
            <person name="Braso-Vives M."/>
        </authorList>
    </citation>
    <scope>NUCLEOTIDE SEQUENCE</scope>
</reference>
<gene>
    <name evidence="3" type="primary">Hypp36</name>
    <name evidence="3" type="ORF">BLAG_LOCUS78</name>
</gene>
<feature type="compositionally biased region" description="Basic and acidic residues" evidence="1">
    <location>
        <begin position="49"/>
        <end position="60"/>
    </location>
</feature>
<keyword evidence="4" id="KW-1185">Reference proteome</keyword>
<feature type="transmembrane region" description="Helical" evidence="2">
    <location>
        <begin position="20"/>
        <end position="44"/>
    </location>
</feature>
<keyword evidence="2" id="KW-0472">Membrane</keyword>
<dbReference type="OrthoDB" id="10505919at2759"/>
<organism evidence="3 4">
    <name type="scientific">Branchiostoma lanceolatum</name>
    <name type="common">Common lancelet</name>
    <name type="synonym">Amphioxus lanceolatum</name>
    <dbReference type="NCBI Taxonomy" id="7740"/>
    <lineage>
        <taxon>Eukaryota</taxon>
        <taxon>Metazoa</taxon>
        <taxon>Chordata</taxon>
        <taxon>Cephalochordata</taxon>
        <taxon>Leptocardii</taxon>
        <taxon>Amphioxiformes</taxon>
        <taxon>Branchiostomatidae</taxon>
        <taxon>Branchiostoma</taxon>
    </lineage>
</organism>
<evidence type="ECO:0000313" key="4">
    <source>
        <dbReference type="Proteomes" id="UP000838412"/>
    </source>
</evidence>
<accession>A0A8J9YLP2</accession>
<proteinExistence type="predicted"/>
<protein>
    <submittedName>
        <fullName evidence="3">Hypp36 protein</fullName>
    </submittedName>
</protein>
<name>A0A8J9YLP2_BRALA</name>
<evidence type="ECO:0000313" key="3">
    <source>
        <dbReference type="EMBL" id="CAH1224949.1"/>
    </source>
</evidence>
<evidence type="ECO:0000256" key="1">
    <source>
        <dbReference type="SAM" id="MobiDB-lite"/>
    </source>
</evidence>